<dbReference type="InterPro" id="IPR010167">
    <property type="entry name" value="NH2A_AcTrfase"/>
</dbReference>
<dbReference type="PROSITE" id="PS51186">
    <property type="entry name" value="GNAT"/>
    <property type="match status" value="1"/>
</dbReference>
<keyword evidence="5" id="KW-0012">Acyltransferase</keyword>
<dbReference type="EC" id="2.3.1.1" evidence="3"/>
<gene>
    <name evidence="9" type="ORF">NDN08_004833</name>
</gene>
<evidence type="ECO:0000256" key="3">
    <source>
        <dbReference type="ARBA" id="ARBA00012697"/>
    </source>
</evidence>
<dbReference type="NCBIfam" id="NF003641">
    <property type="entry name" value="PRK05279.1"/>
    <property type="match status" value="1"/>
</dbReference>
<dbReference type="InterPro" id="IPR036393">
    <property type="entry name" value="AceGlu_kinase-like_sf"/>
</dbReference>
<dbReference type="GO" id="GO:0006526">
    <property type="term" value="P:L-arginine biosynthetic process"/>
    <property type="evidence" value="ECO:0007669"/>
    <property type="project" value="InterPro"/>
</dbReference>
<organism evidence="9 10">
    <name type="scientific">Rhodosorus marinus</name>
    <dbReference type="NCBI Taxonomy" id="101924"/>
    <lineage>
        <taxon>Eukaryota</taxon>
        <taxon>Rhodophyta</taxon>
        <taxon>Stylonematophyceae</taxon>
        <taxon>Stylonematales</taxon>
        <taxon>Stylonemataceae</taxon>
        <taxon>Rhodosorus</taxon>
    </lineage>
</organism>
<dbReference type="Pfam" id="PF00583">
    <property type="entry name" value="Acetyltransf_1"/>
    <property type="match status" value="1"/>
</dbReference>
<feature type="compositionally biased region" description="Polar residues" evidence="7">
    <location>
        <begin position="34"/>
        <end position="61"/>
    </location>
</feature>
<dbReference type="PANTHER" id="PTHR30602">
    <property type="entry name" value="AMINO-ACID ACETYLTRANSFERASE"/>
    <property type="match status" value="1"/>
</dbReference>
<protein>
    <recommendedName>
        <fullName evidence="3">amino-acid N-acetyltransferase</fullName>
        <ecNumber evidence="3">2.3.1.1</ecNumber>
    </recommendedName>
</protein>
<keyword evidence="10" id="KW-1185">Reference proteome</keyword>
<reference evidence="9 10" key="1">
    <citation type="journal article" date="2023" name="Nat. Commun.">
        <title>Origin of minicircular mitochondrial genomes in red algae.</title>
        <authorList>
            <person name="Lee Y."/>
            <person name="Cho C.H."/>
            <person name="Lee Y.M."/>
            <person name="Park S.I."/>
            <person name="Yang J.H."/>
            <person name="West J.A."/>
            <person name="Bhattacharya D."/>
            <person name="Yoon H.S."/>
        </authorList>
    </citation>
    <scope>NUCLEOTIDE SEQUENCE [LARGE SCALE GENOMIC DNA]</scope>
    <source>
        <strain evidence="9 10">CCMP1338</strain>
        <tissue evidence="9">Whole cell</tissue>
    </source>
</reference>
<sequence length="586" mass="65237">MDEITGFVVGGWAAGHRTQRLTPLRMCAARDGESSNANGNGVPNGKSANTNGNGFPRNMTNPSEGLDQFVIGYSVDKLGWCSATTEVQAGELAATVLPESAPEVETRLTPEDELDVCPTEDEYCPEKLTPRVMTPFFVDTFRMSSVYINLFRDTTFVIHIPGCILEEPLFESIMEDLATLSIIGIKLVLVLGPKRQIERRMEESNLEERFIDGVRITDEKMLRVIKESAGVLLFEVESKLSRGVVNIPTKNKISVVSGNFYTAQPIGVIDGEDFGHTGKVRRIDVEAIERRLGQRDVVMLSNVAFSPSGESFNCQSEHVAAVCAGQLKAEKLIYLGSNEVIYDTVTKSMVPNLPLRTAKEFLAMNAALLQPTFRMRVESCISALSHGVRRAHILNRFVDGVLIMEIFHRDGVGIMISRDLYEGVRPASISDLPGIFEIIEPLMDRGVLVARSRDQLEAEFGSMVVAERDGMIIAVASLGTFSDSPEMAELSCFAVHPQYRRSGKGGSLLSYVERVAYAMGIRQLFLLSTQSFAWFRERKFFEVGLDRLPESRKQRYNHQRNSKVLMKDLSESDELEELLIQVQDEV</sequence>
<comment type="catalytic activity">
    <reaction evidence="6">
        <text>L-glutamate + acetyl-CoA = N-acetyl-L-glutamate + CoA + H(+)</text>
        <dbReference type="Rhea" id="RHEA:24292"/>
        <dbReference type="ChEBI" id="CHEBI:15378"/>
        <dbReference type="ChEBI" id="CHEBI:29985"/>
        <dbReference type="ChEBI" id="CHEBI:44337"/>
        <dbReference type="ChEBI" id="CHEBI:57287"/>
        <dbReference type="ChEBI" id="CHEBI:57288"/>
        <dbReference type="EC" id="2.3.1.1"/>
    </reaction>
</comment>
<dbReference type="SUPFAM" id="SSF55729">
    <property type="entry name" value="Acyl-CoA N-acyltransferases (Nat)"/>
    <property type="match status" value="1"/>
</dbReference>
<keyword evidence="4" id="KW-0808">Transferase</keyword>
<dbReference type="CDD" id="cd04301">
    <property type="entry name" value="NAT_SF"/>
    <property type="match status" value="1"/>
</dbReference>
<dbReference type="Proteomes" id="UP001157974">
    <property type="component" value="Unassembled WGS sequence"/>
</dbReference>
<name>A0AAV8UQ73_9RHOD</name>
<evidence type="ECO:0000256" key="5">
    <source>
        <dbReference type="ARBA" id="ARBA00023315"/>
    </source>
</evidence>
<evidence type="ECO:0000259" key="8">
    <source>
        <dbReference type="PROSITE" id="PS51186"/>
    </source>
</evidence>
<dbReference type="SUPFAM" id="SSF53633">
    <property type="entry name" value="Carbamate kinase-like"/>
    <property type="match status" value="1"/>
</dbReference>
<accession>A0AAV8UQ73</accession>
<evidence type="ECO:0000256" key="7">
    <source>
        <dbReference type="SAM" id="MobiDB-lite"/>
    </source>
</evidence>
<dbReference type="HAMAP" id="MF_01105">
    <property type="entry name" value="N_acetyl_glu_synth"/>
    <property type="match status" value="1"/>
</dbReference>
<dbReference type="Pfam" id="PF00696">
    <property type="entry name" value="AA_kinase"/>
    <property type="match status" value="1"/>
</dbReference>
<dbReference type="GO" id="GO:0005737">
    <property type="term" value="C:cytoplasm"/>
    <property type="evidence" value="ECO:0007669"/>
    <property type="project" value="InterPro"/>
</dbReference>
<dbReference type="InterPro" id="IPR000182">
    <property type="entry name" value="GNAT_dom"/>
</dbReference>
<comment type="pathway">
    <text evidence="1">Amino-acid biosynthesis; L-arginine biosynthesis; N(2)-acetyl-L-ornithine from L-glutamate: step 1/4.</text>
</comment>
<dbReference type="InterPro" id="IPR016181">
    <property type="entry name" value="Acyl_CoA_acyltransferase"/>
</dbReference>
<proteinExistence type="inferred from homology"/>
<evidence type="ECO:0000256" key="1">
    <source>
        <dbReference type="ARBA" id="ARBA00004925"/>
    </source>
</evidence>
<dbReference type="InterPro" id="IPR001048">
    <property type="entry name" value="Asp/Glu/Uridylate_kinase"/>
</dbReference>
<feature type="region of interest" description="Disordered" evidence="7">
    <location>
        <begin position="32"/>
        <end position="61"/>
    </location>
</feature>
<evidence type="ECO:0000313" key="10">
    <source>
        <dbReference type="Proteomes" id="UP001157974"/>
    </source>
</evidence>
<evidence type="ECO:0000256" key="2">
    <source>
        <dbReference type="ARBA" id="ARBA00009145"/>
    </source>
</evidence>
<comment type="caution">
    <text evidence="9">The sequence shown here is derived from an EMBL/GenBank/DDBJ whole genome shotgun (WGS) entry which is preliminary data.</text>
</comment>
<comment type="similarity">
    <text evidence="2">Belongs to the acetyltransferase family. ArgA subfamily.</text>
</comment>
<dbReference type="NCBIfam" id="TIGR01890">
    <property type="entry name" value="N-Ac-Glu-synth"/>
    <property type="match status" value="1"/>
</dbReference>
<evidence type="ECO:0000313" key="9">
    <source>
        <dbReference type="EMBL" id="KAJ8903733.1"/>
    </source>
</evidence>
<evidence type="ECO:0000256" key="6">
    <source>
        <dbReference type="ARBA" id="ARBA00048372"/>
    </source>
</evidence>
<dbReference type="PANTHER" id="PTHR30602:SF12">
    <property type="entry name" value="AMINO-ACID ACETYLTRANSFERASE NAGS1, CHLOROPLASTIC-RELATED"/>
    <property type="match status" value="1"/>
</dbReference>
<dbReference type="EMBL" id="JAMWBK010000007">
    <property type="protein sequence ID" value="KAJ8903733.1"/>
    <property type="molecule type" value="Genomic_DNA"/>
</dbReference>
<dbReference type="Gene3D" id="3.40.630.30">
    <property type="match status" value="1"/>
</dbReference>
<dbReference type="GO" id="GO:0004042">
    <property type="term" value="F:L-glutamate N-acetyltransferase activity"/>
    <property type="evidence" value="ECO:0007669"/>
    <property type="project" value="InterPro"/>
</dbReference>
<dbReference type="Gene3D" id="3.40.1160.10">
    <property type="entry name" value="Acetylglutamate kinase-like"/>
    <property type="match status" value="1"/>
</dbReference>
<feature type="domain" description="N-acetyltransferase" evidence="8">
    <location>
        <begin position="422"/>
        <end position="571"/>
    </location>
</feature>
<dbReference type="AlphaFoldDB" id="A0AAV8UQ73"/>
<evidence type="ECO:0000256" key="4">
    <source>
        <dbReference type="ARBA" id="ARBA00022679"/>
    </source>
</evidence>